<feature type="transmembrane region" description="Helical" evidence="6">
    <location>
        <begin position="239"/>
        <end position="257"/>
    </location>
</feature>
<keyword evidence="2" id="KW-1003">Cell membrane</keyword>
<dbReference type="InterPro" id="IPR050189">
    <property type="entry name" value="MFS_Efflux_Transporters"/>
</dbReference>
<evidence type="ECO:0000256" key="5">
    <source>
        <dbReference type="ARBA" id="ARBA00023136"/>
    </source>
</evidence>
<evidence type="ECO:0000256" key="1">
    <source>
        <dbReference type="ARBA" id="ARBA00004651"/>
    </source>
</evidence>
<feature type="transmembrane region" description="Helical" evidence="6">
    <location>
        <begin position="362"/>
        <end position="385"/>
    </location>
</feature>
<keyword evidence="9" id="KW-1185">Reference proteome</keyword>
<keyword evidence="4 6" id="KW-1133">Transmembrane helix</keyword>
<dbReference type="GO" id="GO:0005886">
    <property type="term" value="C:plasma membrane"/>
    <property type="evidence" value="ECO:0007669"/>
    <property type="project" value="UniProtKB-SubCell"/>
</dbReference>
<comment type="subcellular location">
    <subcellularLocation>
        <location evidence="1">Cell membrane</location>
        <topology evidence="1">Multi-pass membrane protein</topology>
    </subcellularLocation>
</comment>
<dbReference type="RefSeq" id="WP_152825924.1">
    <property type="nucleotide sequence ID" value="NZ_WHUT02000005.1"/>
</dbReference>
<evidence type="ECO:0000256" key="3">
    <source>
        <dbReference type="ARBA" id="ARBA00022692"/>
    </source>
</evidence>
<feature type="transmembrane region" description="Helical" evidence="6">
    <location>
        <begin position="294"/>
        <end position="313"/>
    </location>
</feature>
<feature type="transmembrane region" description="Helical" evidence="6">
    <location>
        <begin position="269"/>
        <end position="288"/>
    </location>
</feature>
<dbReference type="InterPro" id="IPR011701">
    <property type="entry name" value="MFS"/>
</dbReference>
<dbReference type="SUPFAM" id="SSF103473">
    <property type="entry name" value="MFS general substrate transporter"/>
    <property type="match status" value="1"/>
</dbReference>
<name>A0A8X8KP98_9RHOB</name>
<feature type="transmembrane region" description="Helical" evidence="6">
    <location>
        <begin position="69"/>
        <end position="89"/>
    </location>
</feature>
<keyword evidence="5 6" id="KW-0472">Membrane</keyword>
<dbReference type="Pfam" id="PF07690">
    <property type="entry name" value="MFS_1"/>
    <property type="match status" value="1"/>
</dbReference>
<dbReference type="PROSITE" id="PS50850">
    <property type="entry name" value="MFS"/>
    <property type="match status" value="1"/>
</dbReference>
<reference evidence="8" key="1">
    <citation type="submission" date="2020-05" db="EMBL/GenBank/DDBJ databases">
        <title>Fertoebacter nigrum gen. nov., sp. nov., a new member of the family Rhodobacteraceae.</title>
        <authorList>
            <person name="Szuroczki S."/>
            <person name="Abbaszade G."/>
            <person name="Buni D."/>
            <person name="Schumann P."/>
            <person name="Toth E."/>
        </authorList>
    </citation>
    <scope>NUCLEOTIDE SEQUENCE</scope>
    <source>
        <strain evidence="8">RG-N-1a</strain>
    </source>
</reference>
<evidence type="ECO:0000259" key="7">
    <source>
        <dbReference type="PROSITE" id="PS50850"/>
    </source>
</evidence>
<feature type="transmembrane region" description="Helical" evidence="6">
    <location>
        <begin position="124"/>
        <end position="149"/>
    </location>
</feature>
<dbReference type="Proteomes" id="UP000484076">
    <property type="component" value="Unassembled WGS sequence"/>
</dbReference>
<dbReference type="PANTHER" id="PTHR43124:SF3">
    <property type="entry name" value="CHLORAMPHENICOL EFFLUX PUMP RV0191"/>
    <property type="match status" value="1"/>
</dbReference>
<feature type="transmembrane region" description="Helical" evidence="6">
    <location>
        <begin position="95"/>
        <end position="117"/>
    </location>
</feature>
<comment type="caution">
    <text evidence="8">The sequence shown here is derived from an EMBL/GenBank/DDBJ whole genome shotgun (WGS) entry which is preliminary data.</text>
</comment>
<evidence type="ECO:0000256" key="4">
    <source>
        <dbReference type="ARBA" id="ARBA00022989"/>
    </source>
</evidence>
<dbReference type="Gene3D" id="1.20.1250.20">
    <property type="entry name" value="MFS general substrate transporter like domains"/>
    <property type="match status" value="2"/>
</dbReference>
<feature type="transmembrane region" description="Helical" evidence="6">
    <location>
        <begin position="200"/>
        <end position="219"/>
    </location>
</feature>
<protein>
    <submittedName>
        <fullName evidence="8">MFS transporter</fullName>
    </submittedName>
</protein>
<feature type="transmembrane region" description="Helical" evidence="6">
    <location>
        <begin position="43"/>
        <end position="62"/>
    </location>
</feature>
<evidence type="ECO:0000313" key="8">
    <source>
        <dbReference type="EMBL" id="NUB44661.1"/>
    </source>
</evidence>
<sequence length="390" mass="40282">MRAGIVCLVLAYVFSQFYRAFLAVLTPVLKTELGATAEDLAAASGVWFLTFALMQFPVGWALDRFGPRWTSVVLFAAGGAGGALVFAMAQGPGAIILAMGLIGIGCSPVLMAAYYIFARSFSPAVFGTLAGAVIGIGSLGNIAGSLPLAWAVDAFGWRETLLVLAVLNLGVALAMLLTVRDPARVAGGARGSLLDLLRLGALWPVLVMMAVCYAPAAALRGLWIGPYYTDVFGADAGQIGMATLVMGLAMVAGNFAYGPLDRLLGTRKGLILGGNLATAACFAALWLWPLAGGWATVALCAGAGFFGASFAMVMAHGRAFVPPHLMGRGVTLINFFGLGATGLVQFATGRLHASLPATPPEAAYATLFAVFALLILLGCAVYAFAQDRTD</sequence>
<dbReference type="PANTHER" id="PTHR43124">
    <property type="entry name" value="PURINE EFFLUX PUMP PBUE"/>
    <property type="match status" value="1"/>
</dbReference>
<feature type="transmembrane region" description="Helical" evidence="6">
    <location>
        <begin position="325"/>
        <end position="347"/>
    </location>
</feature>
<evidence type="ECO:0000313" key="9">
    <source>
        <dbReference type="Proteomes" id="UP000484076"/>
    </source>
</evidence>
<feature type="domain" description="Major facilitator superfamily (MFS) profile" evidence="7">
    <location>
        <begin position="4"/>
        <end position="390"/>
    </location>
</feature>
<dbReference type="GO" id="GO:0022857">
    <property type="term" value="F:transmembrane transporter activity"/>
    <property type="evidence" value="ECO:0007669"/>
    <property type="project" value="InterPro"/>
</dbReference>
<evidence type="ECO:0000256" key="6">
    <source>
        <dbReference type="SAM" id="Phobius"/>
    </source>
</evidence>
<dbReference type="EMBL" id="WHUT02000005">
    <property type="protein sequence ID" value="NUB44661.1"/>
    <property type="molecule type" value="Genomic_DNA"/>
</dbReference>
<evidence type="ECO:0000256" key="2">
    <source>
        <dbReference type="ARBA" id="ARBA00022475"/>
    </source>
</evidence>
<dbReference type="InterPro" id="IPR036259">
    <property type="entry name" value="MFS_trans_sf"/>
</dbReference>
<dbReference type="AlphaFoldDB" id="A0A8X8KP98"/>
<dbReference type="InterPro" id="IPR020846">
    <property type="entry name" value="MFS_dom"/>
</dbReference>
<proteinExistence type="predicted"/>
<organism evidence="8 9">
    <name type="scientific">Fertoeibacter niger</name>
    <dbReference type="NCBI Taxonomy" id="2656921"/>
    <lineage>
        <taxon>Bacteria</taxon>
        <taxon>Pseudomonadati</taxon>
        <taxon>Pseudomonadota</taxon>
        <taxon>Alphaproteobacteria</taxon>
        <taxon>Rhodobacterales</taxon>
        <taxon>Paracoccaceae</taxon>
        <taxon>Fertoeibacter</taxon>
    </lineage>
</organism>
<gene>
    <name evidence="8" type="ORF">GEU84_009725</name>
</gene>
<accession>A0A8X8KP98</accession>
<feature type="transmembrane region" description="Helical" evidence="6">
    <location>
        <begin position="161"/>
        <end position="179"/>
    </location>
</feature>
<keyword evidence="3 6" id="KW-0812">Transmembrane</keyword>